<name>A0AAD8CIC2_ACIOX</name>
<evidence type="ECO:0000256" key="5">
    <source>
        <dbReference type="ARBA" id="ARBA00038012"/>
    </source>
</evidence>
<dbReference type="PANTHER" id="PTHR43856:SF1">
    <property type="entry name" value="MITOCHONDRIAL CARDIOLIPIN HYDROLASE"/>
    <property type="match status" value="1"/>
</dbReference>
<dbReference type="CDD" id="cd09171">
    <property type="entry name" value="PLDc_vPLD6_like"/>
    <property type="match status" value="1"/>
</dbReference>
<comment type="similarity">
    <text evidence="5">Belongs to the phospholipase D family. MitoPLD/Zucchini subfamily.</text>
</comment>
<dbReference type="GO" id="GO:0051321">
    <property type="term" value="P:meiotic cell cycle"/>
    <property type="evidence" value="ECO:0007669"/>
    <property type="project" value="UniProtKB-KW"/>
</dbReference>
<reference evidence="13" key="1">
    <citation type="submission" date="2022-02" db="EMBL/GenBank/DDBJ databases">
        <title>Atlantic sturgeon de novo genome assembly.</title>
        <authorList>
            <person name="Stock M."/>
            <person name="Klopp C."/>
            <person name="Guiguen Y."/>
            <person name="Cabau C."/>
            <person name="Parinello H."/>
            <person name="Santidrian Yebra-Pimentel E."/>
            <person name="Kuhl H."/>
            <person name="Dirks R.P."/>
            <person name="Guessner J."/>
            <person name="Wuertz S."/>
            <person name="Du K."/>
            <person name="Schartl M."/>
        </authorList>
    </citation>
    <scope>NUCLEOTIDE SEQUENCE</scope>
    <source>
        <strain evidence="13">STURGEONOMICS-FGT-2020</strain>
        <tissue evidence="13">Whole blood</tissue>
    </source>
</reference>
<dbReference type="InterPro" id="IPR025202">
    <property type="entry name" value="PLD-like_dom"/>
</dbReference>
<evidence type="ECO:0000313" key="13">
    <source>
        <dbReference type="EMBL" id="KAK1149132.1"/>
    </source>
</evidence>
<evidence type="ECO:0000256" key="1">
    <source>
        <dbReference type="ARBA" id="ARBA00022801"/>
    </source>
</evidence>
<keyword evidence="3" id="KW-0443">Lipid metabolism</keyword>
<feature type="domain" description="PLD phosphodiesterase" evidence="12">
    <location>
        <begin position="143"/>
        <end position="170"/>
    </location>
</feature>
<evidence type="ECO:0000313" key="14">
    <source>
        <dbReference type="Proteomes" id="UP001230051"/>
    </source>
</evidence>
<comment type="caution">
    <text evidence="13">The sequence shown here is derived from an EMBL/GenBank/DDBJ whole genome shotgun (WGS) entry which is preliminary data.</text>
</comment>
<evidence type="ECO:0000256" key="3">
    <source>
        <dbReference type="ARBA" id="ARBA00023098"/>
    </source>
</evidence>
<proteinExistence type="inferred from homology"/>
<evidence type="ECO:0000256" key="10">
    <source>
        <dbReference type="ARBA" id="ARBA00043167"/>
    </source>
</evidence>
<evidence type="ECO:0000256" key="7">
    <source>
        <dbReference type="ARBA" id="ARBA00041680"/>
    </source>
</evidence>
<dbReference type="EMBL" id="JAGXEW010000079">
    <property type="protein sequence ID" value="KAK1149132.1"/>
    <property type="molecule type" value="Genomic_DNA"/>
</dbReference>
<sequence>MGKTFKLLGIGVVAATLSLEGISWLLRCLRDGRGRPVKEVLFFPSTVTCINHLFLPGPCSCPLPHGDSTPFTRLLRHLLSARSSLDLCIFAFSSQELCRVVQELHRQRGVSVRVVTDKDYMMISGSQIGALRKAGISVRHELGGFHMHHKFAVVDKKLLITGSLNWTHQAVQGNKENVLVTEDSGFVRPFLQEFEKLWEANDPARSAALSDFIML</sequence>
<dbReference type="InterPro" id="IPR001736">
    <property type="entry name" value="PLipase_D/transphosphatidylase"/>
</dbReference>
<dbReference type="GO" id="GO:0005739">
    <property type="term" value="C:mitochondrion"/>
    <property type="evidence" value="ECO:0007669"/>
    <property type="project" value="TreeGrafter"/>
</dbReference>
<dbReference type="Proteomes" id="UP001230051">
    <property type="component" value="Unassembled WGS sequence"/>
</dbReference>
<keyword evidence="14" id="KW-1185">Reference proteome</keyword>
<keyword evidence="2" id="KW-0442">Lipid degradation</keyword>
<dbReference type="PROSITE" id="PS50035">
    <property type="entry name" value="PLD"/>
    <property type="match status" value="1"/>
</dbReference>
<evidence type="ECO:0000256" key="9">
    <source>
        <dbReference type="ARBA" id="ARBA00043135"/>
    </source>
</evidence>
<keyword evidence="4" id="KW-0469">Meiosis</keyword>
<comment type="catalytic activity">
    <reaction evidence="11">
        <text>a cardiolipin + H2O = a 1,2-diacyl-sn-glycero-3-phospho-(1'-sn-glycerol) + a 1,2-diacyl-sn-glycero-3-phosphate + H(+)</text>
        <dbReference type="Rhea" id="RHEA:44884"/>
        <dbReference type="ChEBI" id="CHEBI:15377"/>
        <dbReference type="ChEBI" id="CHEBI:15378"/>
        <dbReference type="ChEBI" id="CHEBI:58608"/>
        <dbReference type="ChEBI" id="CHEBI:62237"/>
        <dbReference type="ChEBI" id="CHEBI:64716"/>
    </reaction>
    <physiologicalReaction direction="left-to-right" evidence="11">
        <dbReference type="Rhea" id="RHEA:44885"/>
    </physiologicalReaction>
</comment>
<dbReference type="SUPFAM" id="SSF56024">
    <property type="entry name" value="Phospholipase D/nuclease"/>
    <property type="match status" value="1"/>
</dbReference>
<dbReference type="GO" id="GO:0016042">
    <property type="term" value="P:lipid catabolic process"/>
    <property type="evidence" value="ECO:0007669"/>
    <property type="project" value="UniProtKB-KW"/>
</dbReference>
<dbReference type="GO" id="GO:0034587">
    <property type="term" value="P:piRNA processing"/>
    <property type="evidence" value="ECO:0007669"/>
    <property type="project" value="TreeGrafter"/>
</dbReference>
<organism evidence="13 14">
    <name type="scientific">Acipenser oxyrinchus oxyrinchus</name>
    <dbReference type="NCBI Taxonomy" id="40147"/>
    <lineage>
        <taxon>Eukaryota</taxon>
        <taxon>Metazoa</taxon>
        <taxon>Chordata</taxon>
        <taxon>Craniata</taxon>
        <taxon>Vertebrata</taxon>
        <taxon>Euteleostomi</taxon>
        <taxon>Actinopterygii</taxon>
        <taxon>Chondrostei</taxon>
        <taxon>Acipenseriformes</taxon>
        <taxon>Acipenseridae</taxon>
        <taxon>Acipenser</taxon>
    </lineage>
</organism>
<evidence type="ECO:0000256" key="2">
    <source>
        <dbReference type="ARBA" id="ARBA00022963"/>
    </source>
</evidence>
<dbReference type="GO" id="GO:0016891">
    <property type="term" value="F:RNA endonuclease activity producing 5'-phosphomonoesters, hydrolytic mechanism"/>
    <property type="evidence" value="ECO:0007669"/>
    <property type="project" value="TreeGrafter"/>
</dbReference>
<evidence type="ECO:0000256" key="4">
    <source>
        <dbReference type="ARBA" id="ARBA00023254"/>
    </source>
</evidence>
<gene>
    <name evidence="13" type="primary">pld6</name>
    <name evidence="13" type="ORF">AOXY_G34828</name>
</gene>
<dbReference type="InterPro" id="IPR051406">
    <property type="entry name" value="PLD_domain"/>
</dbReference>
<dbReference type="Gene3D" id="3.30.870.10">
    <property type="entry name" value="Endonuclease Chain A"/>
    <property type="match status" value="1"/>
</dbReference>
<evidence type="ECO:0000256" key="6">
    <source>
        <dbReference type="ARBA" id="ARBA00040549"/>
    </source>
</evidence>
<accession>A0AAD8CIC2</accession>
<evidence type="ECO:0000256" key="8">
    <source>
        <dbReference type="ARBA" id="ARBA00042226"/>
    </source>
</evidence>
<dbReference type="Pfam" id="PF13091">
    <property type="entry name" value="PLDc_2"/>
    <property type="match status" value="1"/>
</dbReference>
<evidence type="ECO:0000256" key="11">
    <source>
        <dbReference type="ARBA" id="ARBA00048101"/>
    </source>
</evidence>
<evidence type="ECO:0000259" key="12">
    <source>
        <dbReference type="PROSITE" id="PS50035"/>
    </source>
</evidence>
<dbReference type="PANTHER" id="PTHR43856">
    <property type="entry name" value="CARDIOLIPIN HYDROLASE"/>
    <property type="match status" value="1"/>
</dbReference>
<protein>
    <recommendedName>
        <fullName evidence="6">Mitochondrial cardiolipin hydrolase</fullName>
    </recommendedName>
    <alternativeName>
        <fullName evidence="8">Choline phosphatase 6</fullName>
    </alternativeName>
    <alternativeName>
        <fullName evidence="10">Mitochondrial phospholipase</fullName>
    </alternativeName>
    <alternativeName>
        <fullName evidence="9">Phosphatidylcholine-hydrolyzing phospholipase D6</fullName>
    </alternativeName>
    <alternativeName>
        <fullName evidence="7">Phospholipase D6</fullName>
    </alternativeName>
</protein>
<keyword evidence="1 13" id="KW-0378">Hydrolase</keyword>
<dbReference type="AlphaFoldDB" id="A0AAD8CIC2"/>